<evidence type="ECO:0000256" key="1">
    <source>
        <dbReference type="PROSITE-ProRule" id="PRU00339"/>
    </source>
</evidence>
<dbReference type="OrthoDB" id="178074at2"/>
<name>A0A4Q1C3Y5_9BACT</name>
<dbReference type="EMBL" id="SDHX01000002">
    <property type="protein sequence ID" value="RXK53080.1"/>
    <property type="molecule type" value="Genomic_DNA"/>
</dbReference>
<dbReference type="Proteomes" id="UP000290218">
    <property type="component" value="Unassembled WGS sequence"/>
</dbReference>
<dbReference type="InterPro" id="IPR011990">
    <property type="entry name" value="TPR-like_helical_dom_sf"/>
</dbReference>
<keyword evidence="3" id="KW-1185">Reference proteome</keyword>
<organism evidence="2 3">
    <name type="scientific">Oleiharenicola lentus</name>
    <dbReference type="NCBI Taxonomy" id="2508720"/>
    <lineage>
        <taxon>Bacteria</taxon>
        <taxon>Pseudomonadati</taxon>
        <taxon>Verrucomicrobiota</taxon>
        <taxon>Opitutia</taxon>
        <taxon>Opitutales</taxon>
        <taxon>Opitutaceae</taxon>
        <taxon>Oleiharenicola</taxon>
    </lineage>
</organism>
<dbReference type="SUPFAM" id="SSF48452">
    <property type="entry name" value="TPR-like"/>
    <property type="match status" value="2"/>
</dbReference>
<reference evidence="2 3" key="1">
    <citation type="submission" date="2019-01" db="EMBL/GenBank/DDBJ databases">
        <title>Lacunisphaera sp. strain TWA-58.</title>
        <authorList>
            <person name="Chen W.-M."/>
        </authorList>
    </citation>
    <scope>NUCLEOTIDE SEQUENCE [LARGE SCALE GENOMIC DNA]</scope>
    <source>
        <strain evidence="2 3">TWA-58</strain>
    </source>
</reference>
<comment type="caution">
    <text evidence="2">The sequence shown here is derived from an EMBL/GenBank/DDBJ whole genome shotgun (WGS) entry which is preliminary data.</text>
</comment>
<proteinExistence type="predicted"/>
<evidence type="ECO:0000313" key="2">
    <source>
        <dbReference type="EMBL" id="RXK53080.1"/>
    </source>
</evidence>
<dbReference type="Gene3D" id="1.25.40.10">
    <property type="entry name" value="Tetratricopeptide repeat domain"/>
    <property type="match status" value="4"/>
</dbReference>
<evidence type="ECO:0000313" key="3">
    <source>
        <dbReference type="Proteomes" id="UP000290218"/>
    </source>
</evidence>
<feature type="repeat" description="TPR" evidence="1">
    <location>
        <begin position="442"/>
        <end position="475"/>
    </location>
</feature>
<dbReference type="PROSITE" id="PS50005">
    <property type="entry name" value="TPR"/>
    <property type="match status" value="1"/>
</dbReference>
<accession>A0A4Q1C3Y5</accession>
<keyword evidence="1" id="KW-0802">TPR repeat</keyword>
<protein>
    <submittedName>
        <fullName evidence="2">Tetratricopeptide repeat protein</fullName>
    </submittedName>
</protein>
<gene>
    <name evidence="2" type="ORF">ESB00_15325</name>
</gene>
<dbReference type="AlphaFoldDB" id="A0A4Q1C3Y5"/>
<dbReference type="InterPro" id="IPR019734">
    <property type="entry name" value="TPR_rpt"/>
</dbReference>
<dbReference type="Pfam" id="PF13174">
    <property type="entry name" value="TPR_6"/>
    <property type="match status" value="1"/>
</dbReference>
<sequence length="900" mass="99268">MRREKFHVTGSGQLWSRRRLPAGETSCTMRRPMKMPVRPTFLFLVLLSGLAVAQVADPSPLATAANARQTVPGNWIVAESRADAALQAGFPATAAGIYREILADTALAADARARVTLSLVTALLDTGDLAAADKLLQGYAGPQNSSYHLRAGLLAVRAGRLTQARNELTACRLEELVAPDRGWWYFLAASIADEDQDLTRANPLYEQASNAAVSDLQRARFELGREQSRLLARQAGEDQLPRLRSSMEQFQGQRTGYEFARSYAGALAALGRASEAQQVLERQLAFMPASERNIADQFRLMLGLIAGEGSEAGRRAFRQLLRDAQRPETRRLALHLLARGVKNQAEREQLRRELAALISATPTSPVIEDLLLVRAQSALADKDYTEAEDDARRLLDNYPATTLRPAALGVRLAVAWDLKRYRTAADVIAQLRGLLPAGPERAQLGVLLAEAYFRAEDYRNAADVYDAALREPPLAAPAGILMFQRVLSEIRADRLETAAQQLDTAAAEPAFDAENRWQAEWNLVKEMQKRDQTQAALARVERLLGAGVQGVPEALRIRLMWLRARLAFDNGQPELALRRADELINQLQQSGQMEAALRTEVASTTHLLKAQSLLSLGRDADGVAVLDKLRADFRATTAAQYSFLVQASHLSQRGDLAGAQAVLISFVDTAEYARSEYAPVALYQAALLLERQGLDRHLEEAGDRLERLIKDYANDPIVFYARLKQGDLLRKLNDFPNARLVYEYLVNNYAGHPDELLAQLALGNTLLAQGANNVSNYESAAAIFERLRDLPSAPADLRVEAGFTWGYALSKRGQPEKAQAVFWSVVDTFLLDPTQAAKLGTRGRWWLSKSLLELAQLHEEAGRLDEAQRAYQLIVDNRLSGVAQAQSKLTRFRAAGSTTP</sequence>